<dbReference type="Proteomes" id="UP000250179">
    <property type="component" value="Chromosome"/>
</dbReference>
<sequence>MFALVGTVVDAEKVLRNHAVLVDGKTISAVLSADELRSLGVDRIYGGDGYLVIPGLVNAHTHVAMAKFRGLGDDLPTEKWLEEIIWPMEREWTAEEVGRWALLGTAEALSNGSTVINDHYFFADGIAKAAERVGIRAFVGQTVMDLVDFPLAEPGEGFRFFERWDGRSELVTPTLAPHATNTVSFELMEEIAEFSRDKNALIHIHVAQSREEVRSLRKRYGFGPVEYLKRSGALGGRLVGVHGVYLQGEELREYGMSGATLVHCPTSNVRLEGRTVDLEPFVSAGGNVALANDSPNPVGIMDMFLEMRAASLVGSFLKGGAEPIGSRDIFRWATVGGAKALGIKAGLIKSGYLADLVLINAKKPQFLPGKDPYSHLVHSARGSDVEMVVVGGEIVYRNGIFVKLGLDWSGLMEKF</sequence>
<gene>
    <name evidence="3" type="ORF">A3L09_08785</name>
</gene>
<dbReference type="InterPro" id="IPR006680">
    <property type="entry name" value="Amidohydro-rel"/>
</dbReference>
<keyword evidence="1 3" id="KW-0378">Hydrolase</keyword>
<feature type="domain" description="Amidohydrolase-related" evidence="2">
    <location>
        <begin position="51"/>
        <end position="395"/>
    </location>
</feature>
<dbReference type="RefSeq" id="WP_088858602.1">
    <property type="nucleotide sequence ID" value="NZ_CP014862.1"/>
</dbReference>
<dbReference type="GO" id="GO:0016810">
    <property type="term" value="F:hydrolase activity, acting on carbon-nitrogen (but not peptide) bonds"/>
    <property type="evidence" value="ECO:0007669"/>
    <property type="project" value="InterPro"/>
</dbReference>
<dbReference type="Pfam" id="PF01979">
    <property type="entry name" value="Amidohydro_1"/>
    <property type="match status" value="1"/>
</dbReference>
<dbReference type="SUPFAM" id="SSF51338">
    <property type="entry name" value="Composite domain of metallo-dependent hydrolases"/>
    <property type="match status" value="1"/>
</dbReference>
<evidence type="ECO:0000313" key="4">
    <source>
        <dbReference type="Proteomes" id="UP000250179"/>
    </source>
</evidence>
<accession>A0A2Z2MBY2</accession>
<dbReference type="PANTHER" id="PTHR43794:SF11">
    <property type="entry name" value="AMIDOHYDROLASE-RELATED DOMAIN-CONTAINING PROTEIN"/>
    <property type="match status" value="1"/>
</dbReference>
<dbReference type="CDD" id="cd01298">
    <property type="entry name" value="ATZ_TRZ_like"/>
    <property type="match status" value="1"/>
</dbReference>
<dbReference type="GeneID" id="33320508"/>
<dbReference type="Gene3D" id="3.20.20.140">
    <property type="entry name" value="Metal-dependent hydrolases"/>
    <property type="match status" value="1"/>
</dbReference>
<evidence type="ECO:0000256" key="1">
    <source>
        <dbReference type="ARBA" id="ARBA00022801"/>
    </source>
</evidence>
<dbReference type="SUPFAM" id="SSF51556">
    <property type="entry name" value="Metallo-dependent hydrolases"/>
    <property type="match status" value="1"/>
</dbReference>
<dbReference type="PANTHER" id="PTHR43794">
    <property type="entry name" value="AMINOHYDROLASE SSNA-RELATED"/>
    <property type="match status" value="1"/>
</dbReference>
<dbReference type="AlphaFoldDB" id="A0A2Z2MBY2"/>
<evidence type="ECO:0000259" key="2">
    <source>
        <dbReference type="Pfam" id="PF01979"/>
    </source>
</evidence>
<keyword evidence="4" id="KW-1185">Reference proteome</keyword>
<dbReference type="EMBL" id="CP014862">
    <property type="protein sequence ID" value="ASJ03346.1"/>
    <property type="molecule type" value="Genomic_DNA"/>
</dbReference>
<dbReference type="InterPro" id="IPR032466">
    <property type="entry name" value="Metal_Hydrolase"/>
</dbReference>
<dbReference type="InterPro" id="IPR011059">
    <property type="entry name" value="Metal-dep_hydrolase_composite"/>
</dbReference>
<dbReference type="OrthoDB" id="372084at2157"/>
<evidence type="ECO:0000313" key="3">
    <source>
        <dbReference type="EMBL" id="ASJ03346.1"/>
    </source>
</evidence>
<proteinExistence type="predicted"/>
<organism evidence="3 4">
    <name type="scientific">Thermococcus profundus</name>
    <dbReference type="NCBI Taxonomy" id="49899"/>
    <lineage>
        <taxon>Archaea</taxon>
        <taxon>Methanobacteriati</taxon>
        <taxon>Methanobacteriota</taxon>
        <taxon>Thermococci</taxon>
        <taxon>Thermococcales</taxon>
        <taxon>Thermococcaceae</taxon>
        <taxon>Thermococcus</taxon>
    </lineage>
</organism>
<dbReference type="KEGG" id="tprf:A3L09_08785"/>
<reference evidence="3 4" key="1">
    <citation type="submission" date="2016-03" db="EMBL/GenBank/DDBJ databases">
        <title>Complete genome sequence of Thermococcus profundus strain DT5432.</title>
        <authorList>
            <person name="Oger P.M."/>
        </authorList>
    </citation>
    <scope>NUCLEOTIDE SEQUENCE [LARGE SCALE GENOMIC DNA]</scope>
    <source>
        <strain evidence="3 4">DT 5432</strain>
    </source>
</reference>
<dbReference type="InterPro" id="IPR050287">
    <property type="entry name" value="MTA/SAH_deaminase"/>
</dbReference>
<protein>
    <submittedName>
        <fullName evidence="3">Amidohydrolase</fullName>
    </submittedName>
</protein>
<name>A0A2Z2MBY2_THEPR</name>
<dbReference type="Gene3D" id="2.30.40.10">
    <property type="entry name" value="Urease, subunit C, domain 1"/>
    <property type="match status" value="1"/>
</dbReference>